<organism evidence="1 2">
    <name type="scientific">Polarella glacialis</name>
    <name type="common">Dinoflagellate</name>
    <dbReference type="NCBI Taxonomy" id="89957"/>
    <lineage>
        <taxon>Eukaryota</taxon>
        <taxon>Sar</taxon>
        <taxon>Alveolata</taxon>
        <taxon>Dinophyceae</taxon>
        <taxon>Suessiales</taxon>
        <taxon>Suessiaceae</taxon>
        <taxon>Polarella</taxon>
    </lineage>
</organism>
<gene>
    <name evidence="1" type="ORF">PGLA1383_LOCUS19641</name>
</gene>
<proteinExistence type="predicted"/>
<sequence>MPWGGCCPLALAMPSRRSRGSWLALAFSVGAAAEAPVHKHWLLQAASWAFPGPNGTFEAVDARVLRHSSCEEDPKWDSFRNMLVAAMDAGKVLSQDGALQDAAESLLEPLDQQSDEFFQDGGAEFMRHLQGDLSPRTSGFCFPGYQAACLMRVLRLAALALAAPESGASYSAEANAQTCANFYGKDFALEYMSSTSWPVRLLDLQVHIVNSPGVQMPMRLARTLPTGVETYDQLRQHWPQPPHSAQLTAGSVDPQGLSKACLLCRAARVTQQIRVLSVDGGHCALWLEPAITLRALFPGIVTSQLASYSSGTHCLDLMGKDAFGDEPFLANQEYFGNNPAFRAADVLVGQWVGECAKLRTHYSKPVIAYLGFLLLNDPSVGQYHAWSEPLEHFWERLAFLDACDVHSLQGLAPADGGPPCAAVYEEPQLAEAAHWQTGRRKPSVRPLSLYVRAVHDPSSSSERVLVVNRGRLVRDTMFCNTLNAIRHPDYRYSFIDQQKGMPYAEMASYRAAVMLPWDMNLVMFHDLYAMNLPLFLPDRQGLHHVALTYFSRFLRNAAHQGMPFSEHVPGRGAPPHPFSPFQLEYVEARDYWLGFTEYLRAPAVGRFASLPDLLLQVSQLDGVKVSNRMRAHNAHSFRQSHSFWSGVLGIFEKHRGPTQEADVPVPVWHFKTPWSDSLCWSQGLTEEQCCSDGPE</sequence>
<evidence type="ECO:0000313" key="1">
    <source>
        <dbReference type="EMBL" id="CAE8601347.1"/>
    </source>
</evidence>
<evidence type="ECO:0000313" key="2">
    <source>
        <dbReference type="Proteomes" id="UP000654075"/>
    </source>
</evidence>
<dbReference type="OrthoDB" id="442057at2759"/>
<feature type="non-terminal residue" evidence="1">
    <location>
        <position position="1"/>
    </location>
</feature>
<comment type="caution">
    <text evidence="1">The sequence shown here is derived from an EMBL/GenBank/DDBJ whole genome shotgun (WGS) entry which is preliminary data.</text>
</comment>
<reference evidence="1" key="1">
    <citation type="submission" date="2021-02" db="EMBL/GenBank/DDBJ databases">
        <authorList>
            <person name="Dougan E. K."/>
            <person name="Rhodes N."/>
            <person name="Thang M."/>
            <person name="Chan C."/>
        </authorList>
    </citation>
    <scope>NUCLEOTIDE SEQUENCE</scope>
</reference>
<dbReference type="Proteomes" id="UP000654075">
    <property type="component" value="Unassembled WGS sequence"/>
</dbReference>
<accession>A0A813ES30</accession>
<name>A0A813ES30_POLGL</name>
<protein>
    <submittedName>
        <fullName evidence="1">Uncharacterized protein</fullName>
    </submittedName>
</protein>
<dbReference type="AlphaFoldDB" id="A0A813ES30"/>
<dbReference type="EMBL" id="CAJNNV010013068">
    <property type="protein sequence ID" value="CAE8601347.1"/>
    <property type="molecule type" value="Genomic_DNA"/>
</dbReference>
<keyword evidence="2" id="KW-1185">Reference proteome</keyword>